<reference evidence="6 7" key="1">
    <citation type="submission" date="2018-03" db="EMBL/GenBank/DDBJ databases">
        <title>Whole genome sequencing of Histamine producing bacteria.</title>
        <authorList>
            <person name="Butler K."/>
        </authorList>
    </citation>
    <scope>NUCLEOTIDE SEQUENCE [LARGE SCALE GENOMIC DNA]</scope>
    <source>
        <strain evidence="6 7">DSM 19138</strain>
    </source>
</reference>
<dbReference type="Pfam" id="PF00126">
    <property type="entry name" value="HTH_1"/>
    <property type="match status" value="1"/>
</dbReference>
<proteinExistence type="inferred from homology"/>
<keyword evidence="3" id="KW-0238">DNA-binding</keyword>
<evidence type="ECO:0000256" key="3">
    <source>
        <dbReference type="ARBA" id="ARBA00023125"/>
    </source>
</evidence>
<dbReference type="EMBL" id="PYMB01000001">
    <property type="protein sequence ID" value="PSW16531.1"/>
    <property type="molecule type" value="Genomic_DNA"/>
</dbReference>
<organism evidence="6 7">
    <name type="scientific">Photobacterium rosenbergii</name>
    <dbReference type="NCBI Taxonomy" id="294936"/>
    <lineage>
        <taxon>Bacteria</taxon>
        <taxon>Pseudomonadati</taxon>
        <taxon>Pseudomonadota</taxon>
        <taxon>Gammaproteobacteria</taxon>
        <taxon>Vibrionales</taxon>
        <taxon>Vibrionaceae</taxon>
        <taxon>Photobacterium</taxon>
    </lineage>
</organism>
<dbReference type="GO" id="GO:0003700">
    <property type="term" value="F:DNA-binding transcription factor activity"/>
    <property type="evidence" value="ECO:0007669"/>
    <property type="project" value="InterPro"/>
</dbReference>
<dbReference type="PANTHER" id="PTHR30118:SF11">
    <property type="entry name" value="HTH-TYPE TRANSCRIPTIONAL REGULATOR YIDZ"/>
    <property type="match status" value="1"/>
</dbReference>
<dbReference type="Pfam" id="PF03466">
    <property type="entry name" value="LysR_substrate"/>
    <property type="match status" value="1"/>
</dbReference>
<dbReference type="Gene3D" id="1.10.10.10">
    <property type="entry name" value="Winged helix-like DNA-binding domain superfamily/Winged helix DNA-binding domain"/>
    <property type="match status" value="1"/>
</dbReference>
<evidence type="ECO:0000313" key="7">
    <source>
        <dbReference type="Proteomes" id="UP000241346"/>
    </source>
</evidence>
<keyword evidence="2" id="KW-0805">Transcription regulation</keyword>
<dbReference type="GO" id="GO:0003677">
    <property type="term" value="F:DNA binding"/>
    <property type="evidence" value="ECO:0007669"/>
    <property type="project" value="UniProtKB-KW"/>
</dbReference>
<protein>
    <recommendedName>
        <fullName evidence="5">HTH lysR-type domain-containing protein</fullName>
    </recommendedName>
</protein>
<dbReference type="PANTHER" id="PTHR30118">
    <property type="entry name" value="HTH-TYPE TRANSCRIPTIONAL REGULATOR LEUO-RELATED"/>
    <property type="match status" value="1"/>
</dbReference>
<dbReference type="RefSeq" id="WP_107297153.1">
    <property type="nucleotide sequence ID" value="NZ_PYMB01000001.1"/>
</dbReference>
<dbReference type="SUPFAM" id="SSF46785">
    <property type="entry name" value="Winged helix' DNA-binding domain"/>
    <property type="match status" value="1"/>
</dbReference>
<accession>A0A2T3NM01</accession>
<evidence type="ECO:0000313" key="6">
    <source>
        <dbReference type="EMBL" id="PSW16531.1"/>
    </source>
</evidence>
<comment type="similarity">
    <text evidence="1">Belongs to the LysR transcriptional regulatory family.</text>
</comment>
<evidence type="ECO:0000256" key="2">
    <source>
        <dbReference type="ARBA" id="ARBA00023015"/>
    </source>
</evidence>
<name>A0A2T3NM01_9GAMM</name>
<sequence>METDRRDNSIDLNVLRIFQVVYITQNTSLAAKKLDISQSQVSRSLQKLRTYYNDAIFIRSKNGLSPTPLANNLSKIVPTILDSISSVKTTNLNFDPTSYSGEISIALSPVFQNDFAYNLSEVISTQSPNAKLNFLTWDEKTLPAISSNFIDIGVNYSYVTTPKDIYLERIQKDRFYLFARNEHPIFNKIEYTLKDVFDYDFCVSILNGFNDNKPLAIDIVKTLGYELKVKHRSDNIELLKKIVLNTNSILIGTSRFIEQDCNEIKEIDIDVEEYSKYFEGDRVYTSVFFQQSNRKSDKIINEIINKG</sequence>
<dbReference type="SUPFAM" id="SSF53850">
    <property type="entry name" value="Periplasmic binding protein-like II"/>
    <property type="match status" value="1"/>
</dbReference>
<dbReference type="InterPro" id="IPR000847">
    <property type="entry name" value="LysR_HTH_N"/>
</dbReference>
<feature type="domain" description="HTH lysR-type" evidence="5">
    <location>
        <begin position="10"/>
        <end position="67"/>
    </location>
</feature>
<dbReference type="AlphaFoldDB" id="A0A2T3NM01"/>
<dbReference type="PROSITE" id="PS50931">
    <property type="entry name" value="HTH_LYSR"/>
    <property type="match status" value="1"/>
</dbReference>
<dbReference type="Gene3D" id="3.40.190.10">
    <property type="entry name" value="Periplasmic binding protein-like II"/>
    <property type="match status" value="2"/>
</dbReference>
<comment type="caution">
    <text evidence="6">The sequence shown here is derived from an EMBL/GenBank/DDBJ whole genome shotgun (WGS) entry which is preliminary data.</text>
</comment>
<dbReference type="InterPro" id="IPR036390">
    <property type="entry name" value="WH_DNA-bd_sf"/>
</dbReference>
<evidence type="ECO:0000256" key="1">
    <source>
        <dbReference type="ARBA" id="ARBA00009437"/>
    </source>
</evidence>
<dbReference type="InterPro" id="IPR050389">
    <property type="entry name" value="LysR-type_TF"/>
</dbReference>
<dbReference type="InterPro" id="IPR036388">
    <property type="entry name" value="WH-like_DNA-bd_sf"/>
</dbReference>
<gene>
    <name evidence="6" type="ORF">C9J01_05900</name>
</gene>
<keyword evidence="4" id="KW-0804">Transcription</keyword>
<evidence type="ECO:0000256" key="4">
    <source>
        <dbReference type="ARBA" id="ARBA00023163"/>
    </source>
</evidence>
<evidence type="ECO:0000259" key="5">
    <source>
        <dbReference type="PROSITE" id="PS50931"/>
    </source>
</evidence>
<dbReference type="InterPro" id="IPR005119">
    <property type="entry name" value="LysR_subst-bd"/>
</dbReference>
<dbReference type="OrthoDB" id="6396370at2"/>
<dbReference type="Proteomes" id="UP000241346">
    <property type="component" value="Unassembled WGS sequence"/>
</dbReference>